<comment type="caution">
    <text evidence="1">The sequence shown here is derived from an EMBL/GenBank/DDBJ whole genome shotgun (WGS) entry which is preliminary data.</text>
</comment>
<evidence type="ECO:0008006" key="3">
    <source>
        <dbReference type="Google" id="ProtNLM"/>
    </source>
</evidence>
<dbReference type="InterPro" id="IPR021959">
    <property type="entry name" value="DUF3576"/>
</dbReference>
<reference evidence="1 2" key="1">
    <citation type="submission" date="2006-04" db="EMBL/GenBank/DDBJ databases">
        <authorList>
            <person name="Giovannoni S.J."/>
            <person name="Cho J.-C."/>
            <person name="Ferriera S."/>
            <person name="Johnson J."/>
            <person name="Kravitz S."/>
            <person name="Halpern A."/>
            <person name="Remington K."/>
            <person name="Beeson K."/>
            <person name="Tran B."/>
            <person name="Rogers Y.-H."/>
            <person name="Friedman R."/>
            <person name="Venter J.C."/>
        </authorList>
    </citation>
    <scope>NUCLEOTIDE SEQUENCE [LARGE SCALE GENOMIC DNA]</scope>
    <source>
        <strain evidence="1 2">HTCC1002</strain>
    </source>
</reference>
<evidence type="ECO:0000313" key="1">
    <source>
        <dbReference type="EMBL" id="EAS84962.1"/>
    </source>
</evidence>
<dbReference type="AlphaFoldDB" id="Q1V1B6"/>
<sequence>MHLAKHLKFLILIFLSVIFLNSCGGKLPGADARKYPPNPEARVKKNIEEGRGFRLGDKIGKGGSGTFEFASSNELWRASLDTIDFMPLASVNYSGGIIITDWYSTDIGNESIKISIRFLTNEVRSDALDIKVFNRKCKAQFNCVITEKSGNLVSELTNKILKTAAVYEKQKKDKNFKPYIVNDPKD</sequence>
<accession>Q1V1B6</accession>
<dbReference type="RefSeq" id="WP_006997549.1">
    <property type="nucleotide sequence ID" value="NZ_CH724130.1"/>
</dbReference>
<dbReference type="Pfam" id="PF12100">
    <property type="entry name" value="DUF3576"/>
    <property type="match status" value="1"/>
</dbReference>
<organism evidence="1 2">
    <name type="scientific">Pelagibacter ubique (strain HTCC1002)</name>
    <dbReference type="NCBI Taxonomy" id="314261"/>
    <lineage>
        <taxon>Bacteria</taxon>
        <taxon>Pseudomonadati</taxon>
        <taxon>Pseudomonadota</taxon>
        <taxon>Alphaproteobacteria</taxon>
        <taxon>Candidatus Pelagibacterales</taxon>
        <taxon>Candidatus Pelagibacteraceae</taxon>
        <taxon>Candidatus Pelagibacter</taxon>
    </lineage>
</organism>
<gene>
    <name evidence="1" type="ORF">PU1002_04556</name>
</gene>
<dbReference type="Proteomes" id="UP000005306">
    <property type="component" value="Unassembled WGS sequence"/>
</dbReference>
<proteinExistence type="predicted"/>
<name>Q1V1B6_PELU1</name>
<dbReference type="EMBL" id="AAPV01000001">
    <property type="protein sequence ID" value="EAS84962.1"/>
    <property type="molecule type" value="Genomic_DNA"/>
</dbReference>
<dbReference type="HOGENOM" id="CLU_103320_1_0_5"/>
<protein>
    <recommendedName>
        <fullName evidence="3">DUF3576 domain-containing protein</fullName>
    </recommendedName>
</protein>
<evidence type="ECO:0000313" key="2">
    <source>
        <dbReference type="Proteomes" id="UP000005306"/>
    </source>
</evidence>